<evidence type="ECO:0000256" key="4">
    <source>
        <dbReference type="ARBA" id="ARBA00034320"/>
    </source>
</evidence>
<dbReference type="Pfam" id="PF07683">
    <property type="entry name" value="CobW_C"/>
    <property type="match status" value="1"/>
</dbReference>
<comment type="function">
    <text evidence="5">Zinc chaperone that directly transfers zinc cofactor to target proteins, thereby activating them. Zinc is transferred from the CXCC motif in the GTPase domain to the zinc binding site in target proteins in a process requiring GTP hydrolysis.</text>
</comment>
<evidence type="ECO:0000259" key="7">
    <source>
        <dbReference type="SMART" id="SM00833"/>
    </source>
</evidence>
<dbReference type="SUPFAM" id="SSF90002">
    <property type="entry name" value="Hypothetical protein YjiA, C-terminal domain"/>
    <property type="match status" value="1"/>
</dbReference>
<dbReference type="InterPro" id="IPR011629">
    <property type="entry name" value="CobW-like_C"/>
</dbReference>
<proteinExistence type="inferred from homology"/>
<dbReference type="SMART" id="SM00833">
    <property type="entry name" value="CobW_C"/>
    <property type="match status" value="1"/>
</dbReference>
<dbReference type="Gene3D" id="3.40.50.300">
    <property type="entry name" value="P-loop containing nucleotide triphosphate hydrolases"/>
    <property type="match status" value="1"/>
</dbReference>
<dbReference type="GO" id="GO:0016787">
    <property type="term" value="F:hydrolase activity"/>
    <property type="evidence" value="ECO:0007669"/>
    <property type="project" value="UniProtKB-KW"/>
</dbReference>
<dbReference type="InterPro" id="IPR003495">
    <property type="entry name" value="CobW/HypB/UreG_nucleotide-bd"/>
</dbReference>
<dbReference type="Gene3D" id="3.30.1220.10">
    <property type="entry name" value="CobW-like, C-terminal domain"/>
    <property type="match status" value="1"/>
</dbReference>
<protein>
    <submittedName>
        <fullName evidence="8">GTP-binding protein</fullName>
    </submittedName>
</protein>
<feature type="domain" description="CobW C-terminal" evidence="7">
    <location>
        <begin position="239"/>
        <end position="333"/>
    </location>
</feature>
<dbReference type="PANTHER" id="PTHR13748">
    <property type="entry name" value="COBW-RELATED"/>
    <property type="match status" value="1"/>
</dbReference>
<dbReference type="InterPro" id="IPR027417">
    <property type="entry name" value="P-loop_NTPase"/>
</dbReference>
<keyword evidence="2" id="KW-0378">Hydrolase</keyword>
<dbReference type="GO" id="GO:0000166">
    <property type="term" value="F:nucleotide binding"/>
    <property type="evidence" value="ECO:0007669"/>
    <property type="project" value="UniProtKB-KW"/>
</dbReference>
<accession>A0A4R1BCF0</accession>
<dbReference type="AlphaFoldDB" id="A0A4R1BCF0"/>
<organism evidence="8 9">
    <name type="scientific">Parasulfuritortus cantonensis</name>
    <dbReference type="NCBI Taxonomy" id="2528202"/>
    <lineage>
        <taxon>Bacteria</taxon>
        <taxon>Pseudomonadati</taxon>
        <taxon>Pseudomonadota</taxon>
        <taxon>Betaproteobacteria</taxon>
        <taxon>Nitrosomonadales</taxon>
        <taxon>Thiobacillaceae</taxon>
        <taxon>Parasulfuritortus</taxon>
    </lineage>
</organism>
<reference evidence="8 9" key="1">
    <citation type="submission" date="2019-03" db="EMBL/GenBank/DDBJ databases">
        <title>Genome sequence of Thiobacillaceae bacterium LSR1, a sulfur-oxidizing bacterium isolated from freshwater sediment.</title>
        <authorList>
            <person name="Li S."/>
        </authorList>
    </citation>
    <scope>NUCLEOTIDE SEQUENCE [LARGE SCALE GENOMIC DNA]</scope>
    <source>
        <strain evidence="8 9">LSR1</strain>
    </source>
</reference>
<keyword evidence="1" id="KW-0547">Nucleotide-binding</keyword>
<gene>
    <name evidence="8" type="ORF">EZJ19_09045</name>
</gene>
<evidence type="ECO:0000256" key="1">
    <source>
        <dbReference type="ARBA" id="ARBA00022741"/>
    </source>
</evidence>
<dbReference type="InterPro" id="IPR051316">
    <property type="entry name" value="Zinc-reg_GTPase_activator"/>
</dbReference>
<sequence>MQTTSTRQVIPVTLLTGFLGSGKTTVLNHLLAQLPRTAVVMNEFGEIGLDQHLLDGGRAPLALLAGGCVCCQVKGSLAPTLKNLWMARGQGDLPAFERLVIETTGIADPVPILASLASDRWLAARYRLDGVLATVDGLLGLTELALHPEARRQVALADRLVVTKTDQANADAVAALRGRLAELNPIAPILTVVDGAAPVAALLGGADTARTLPSWRPADDLRPSRLLGAATGAAHAGAIRSFVLDLAGPLDRPLVEAALARLAAVHGERMLRMKAIVQFADTARPSVLHGVRHLLSPAVELPAWPDQDRRSRFVFIVSGLDPASEAALVAELSRAARPVPPAGPALPIDSP</sequence>
<dbReference type="OrthoDB" id="9808822at2"/>
<comment type="catalytic activity">
    <reaction evidence="6">
        <text>GTP + H2O = GDP + phosphate + H(+)</text>
        <dbReference type="Rhea" id="RHEA:19669"/>
        <dbReference type="ChEBI" id="CHEBI:15377"/>
        <dbReference type="ChEBI" id="CHEBI:15378"/>
        <dbReference type="ChEBI" id="CHEBI:37565"/>
        <dbReference type="ChEBI" id="CHEBI:43474"/>
        <dbReference type="ChEBI" id="CHEBI:58189"/>
    </reaction>
    <physiologicalReaction direction="left-to-right" evidence="6">
        <dbReference type="Rhea" id="RHEA:19670"/>
    </physiologicalReaction>
</comment>
<dbReference type="Pfam" id="PF02492">
    <property type="entry name" value="cobW"/>
    <property type="match status" value="1"/>
</dbReference>
<dbReference type="RefSeq" id="WP_131446785.1">
    <property type="nucleotide sequence ID" value="NZ_SJZB01000033.1"/>
</dbReference>
<evidence type="ECO:0000313" key="8">
    <source>
        <dbReference type="EMBL" id="TCJ14719.1"/>
    </source>
</evidence>
<dbReference type="CDD" id="cd03112">
    <property type="entry name" value="CobW-like"/>
    <property type="match status" value="1"/>
</dbReference>
<dbReference type="EMBL" id="SJZB01000033">
    <property type="protein sequence ID" value="TCJ14719.1"/>
    <property type="molecule type" value="Genomic_DNA"/>
</dbReference>
<name>A0A4R1BCF0_9PROT</name>
<dbReference type="PANTHER" id="PTHR13748:SF62">
    <property type="entry name" value="COBW DOMAIN-CONTAINING PROTEIN"/>
    <property type="match status" value="1"/>
</dbReference>
<comment type="similarity">
    <text evidence="4">Belongs to the SIMIBI class G3E GTPase family. ZNG1 subfamily.</text>
</comment>
<keyword evidence="3" id="KW-0143">Chaperone</keyword>
<dbReference type="SUPFAM" id="SSF52540">
    <property type="entry name" value="P-loop containing nucleoside triphosphate hydrolases"/>
    <property type="match status" value="1"/>
</dbReference>
<evidence type="ECO:0000256" key="6">
    <source>
        <dbReference type="ARBA" id="ARBA00049117"/>
    </source>
</evidence>
<keyword evidence="9" id="KW-1185">Reference proteome</keyword>
<evidence type="ECO:0000313" key="9">
    <source>
        <dbReference type="Proteomes" id="UP000295443"/>
    </source>
</evidence>
<evidence type="ECO:0000256" key="3">
    <source>
        <dbReference type="ARBA" id="ARBA00023186"/>
    </source>
</evidence>
<dbReference type="InterPro" id="IPR036627">
    <property type="entry name" value="CobW-likC_sf"/>
</dbReference>
<dbReference type="Proteomes" id="UP000295443">
    <property type="component" value="Unassembled WGS sequence"/>
</dbReference>
<dbReference type="GO" id="GO:0005737">
    <property type="term" value="C:cytoplasm"/>
    <property type="evidence" value="ECO:0007669"/>
    <property type="project" value="TreeGrafter"/>
</dbReference>
<evidence type="ECO:0000256" key="2">
    <source>
        <dbReference type="ARBA" id="ARBA00022801"/>
    </source>
</evidence>
<comment type="caution">
    <text evidence="8">The sequence shown here is derived from an EMBL/GenBank/DDBJ whole genome shotgun (WGS) entry which is preliminary data.</text>
</comment>
<evidence type="ECO:0000256" key="5">
    <source>
        <dbReference type="ARBA" id="ARBA00045658"/>
    </source>
</evidence>